<keyword evidence="3" id="KW-0547">Nucleotide-binding</keyword>
<dbReference type="AlphaFoldDB" id="A0A5C1YAJ7"/>
<evidence type="ECO:0000256" key="5">
    <source>
        <dbReference type="ARBA" id="ARBA00022958"/>
    </source>
</evidence>
<dbReference type="Gene3D" id="3.30.1330.100">
    <property type="entry name" value="CofE-like"/>
    <property type="match status" value="2"/>
</dbReference>
<dbReference type="EMBL" id="CP043504">
    <property type="protein sequence ID" value="QEO10620.1"/>
    <property type="molecule type" value="Genomic_DNA"/>
</dbReference>
<keyword evidence="7" id="KW-0464">Manganese</keyword>
<organism evidence="9 10">
    <name type="scientific">Protaetiibacter larvae</name>
    <dbReference type="NCBI Taxonomy" id="2592654"/>
    <lineage>
        <taxon>Bacteria</taxon>
        <taxon>Bacillati</taxon>
        <taxon>Actinomycetota</taxon>
        <taxon>Actinomycetes</taxon>
        <taxon>Micrococcales</taxon>
        <taxon>Microbacteriaceae</taxon>
        <taxon>Protaetiibacter</taxon>
    </lineage>
</organism>
<dbReference type="KEGG" id="lyk:FLP23_11765"/>
<dbReference type="GO" id="GO:0046872">
    <property type="term" value="F:metal ion binding"/>
    <property type="evidence" value="ECO:0007669"/>
    <property type="project" value="UniProtKB-KW"/>
</dbReference>
<dbReference type="Proteomes" id="UP000322159">
    <property type="component" value="Chromosome"/>
</dbReference>
<evidence type="ECO:0000256" key="4">
    <source>
        <dbReference type="ARBA" id="ARBA00022842"/>
    </source>
</evidence>
<dbReference type="OrthoDB" id="9788295at2"/>
<dbReference type="PANTHER" id="PTHR47917:SF1">
    <property type="entry name" value="COENZYME F420:L-GLUTAMATE LIGASE"/>
    <property type="match status" value="1"/>
</dbReference>
<dbReference type="GO" id="GO:0052618">
    <property type="term" value="F:coenzyme F420-0:L-glutamate ligase activity"/>
    <property type="evidence" value="ECO:0007669"/>
    <property type="project" value="UniProtKB-EC"/>
</dbReference>
<accession>A0A5C1YAJ7</accession>
<evidence type="ECO:0000259" key="8">
    <source>
        <dbReference type="Pfam" id="PF01996"/>
    </source>
</evidence>
<keyword evidence="1 9" id="KW-0436">Ligase</keyword>
<reference evidence="9 10" key="1">
    <citation type="submission" date="2019-09" db="EMBL/GenBank/DDBJ databases">
        <title>Genome sequencing of strain KACC 19322.</title>
        <authorList>
            <person name="Heo J."/>
            <person name="Kim S.-J."/>
            <person name="Kim J.-S."/>
            <person name="Hong S.-B."/>
            <person name="Kwon S.-W."/>
        </authorList>
    </citation>
    <scope>NUCLEOTIDE SEQUENCE [LARGE SCALE GENOMIC DNA]</scope>
    <source>
        <strain evidence="9 10">KACC 19322</strain>
    </source>
</reference>
<dbReference type="NCBIfam" id="NF009810">
    <property type="entry name" value="PRK13294.1"/>
    <property type="match status" value="1"/>
</dbReference>
<dbReference type="EC" id="6.3.2.31" evidence="9"/>
<evidence type="ECO:0000256" key="3">
    <source>
        <dbReference type="ARBA" id="ARBA00022741"/>
    </source>
</evidence>
<dbReference type="Pfam" id="PF01996">
    <property type="entry name" value="F420_ligase"/>
    <property type="match status" value="1"/>
</dbReference>
<keyword evidence="2" id="KW-0479">Metal-binding</keyword>
<dbReference type="SUPFAM" id="SSF144010">
    <property type="entry name" value="CofE-like"/>
    <property type="match status" value="1"/>
</dbReference>
<evidence type="ECO:0000313" key="9">
    <source>
        <dbReference type="EMBL" id="QEO10620.1"/>
    </source>
</evidence>
<dbReference type="GO" id="GO:0005525">
    <property type="term" value="F:GTP binding"/>
    <property type="evidence" value="ECO:0007669"/>
    <property type="project" value="UniProtKB-KW"/>
</dbReference>
<keyword evidence="10" id="KW-1185">Reference proteome</keyword>
<keyword evidence="6" id="KW-0342">GTP-binding</keyword>
<gene>
    <name evidence="9" type="ORF">FLP23_11765</name>
</gene>
<keyword evidence="4" id="KW-0460">Magnesium</keyword>
<evidence type="ECO:0000313" key="10">
    <source>
        <dbReference type="Proteomes" id="UP000322159"/>
    </source>
</evidence>
<dbReference type="PANTHER" id="PTHR47917">
    <property type="match status" value="1"/>
</dbReference>
<keyword evidence="5" id="KW-0630">Potassium</keyword>
<dbReference type="RefSeq" id="WP_149326035.1">
    <property type="nucleotide sequence ID" value="NZ_CP043504.1"/>
</dbReference>
<dbReference type="InterPro" id="IPR008225">
    <property type="entry name" value="F420-0_g-glutamyl_ligase"/>
</dbReference>
<sequence>MSAPTGPAFSVFALLGLPEFRPGDNLAGILGDALAGVAEDGDIVAVTSKIVSKAEGRLVAAADREDAITAETVRVVATRPHADGSGVTRIVENRQGLVMAAAGVDASNTPDGHVLLLPEDPDASARHLAEALRDRLGIRLGVILTDTIGRAWREGQTDAAIGAAGVIVLEELRGTLDANGRPLAVTAPAVGDELASAAELVKGKAGGRPVAVIRGLGHLVTGMDAPGARALIRPAERDMFRLGAEEAWREGYAAGLHAARQGSPPREA</sequence>
<protein>
    <submittedName>
        <fullName evidence="9">Coenzyme F420-0:L-glutamate ligase</fullName>
        <ecNumber evidence="9">6.3.2.31</ecNumber>
    </submittedName>
</protein>
<dbReference type="NCBIfam" id="TIGR01916">
    <property type="entry name" value="F420_cofE"/>
    <property type="match status" value="1"/>
</dbReference>
<dbReference type="InterPro" id="IPR002847">
    <property type="entry name" value="F420-0_gamma-glut_ligase-dom"/>
</dbReference>
<evidence type="ECO:0000256" key="2">
    <source>
        <dbReference type="ARBA" id="ARBA00022723"/>
    </source>
</evidence>
<evidence type="ECO:0000256" key="7">
    <source>
        <dbReference type="ARBA" id="ARBA00023211"/>
    </source>
</evidence>
<evidence type="ECO:0000256" key="6">
    <source>
        <dbReference type="ARBA" id="ARBA00023134"/>
    </source>
</evidence>
<name>A0A5C1YAJ7_9MICO</name>
<evidence type="ECO:0000256" key="1">
    <source>
        <dbReference type="ARBA" id="ARBA00022598"/>
    </source>
</evidence>
<feature type="domain" description="Coenzyme F420:L-glutamate ligase-like" evidence="8">
    <location>
        <begin position="17"/>
        <end position="215"/>
    </location>
</feature>
<proteinExistence type="predicted"/>